<keyword evidence="3" id="KW-1185">Reference proteome</keyword>
<dbReference type="EMBL" id="PDOF01000002">
    <property type="protein sequence ID" value="PYZ96375.1"/>
    <property type="molecule type" value="Genomic_DNA"/>
</dbReference>
<organism evidence="2 3">
    <name type="scientific">Alteribacter lacisalsi</name>
    <dbReference type="NCBI Taxonomy" id="2045244"/>
    <lineage>
        <taxon>Bacteria</taxon>
        <taxon>Bacillati</taxon>
        <taxon>Bacillota</taxon>
        <taxon>Bacilli</taxon>
        <taxon>Bacillales</taxon>
        <taxon>Bacillaceae</taxon>
        <taxon>Alteribacter</taxon>
    </lineage>
</organism>
<dbReference type="Pfam" id="PF00561">
    <property type="entry name" value="Abhydrolase_1"/>
    <property type="match status" value="1"/>
</dbReference>
<proteinExistence type="predicted"/>
<dbReference type="InterPro" id="IPR000073">
    <property type="entry name" value="AB_hydrolase_1"/>
</dbReference>
<dbReference type="Proteomes" id="UP000248066">
    <property type="component" value="Unassembled WGS sequence"/>
</dbReference>
<sequence>MLHYKTYPHRTSREWVVFLHGLGGSSSIWFKQIKAFREHYNLLLVDLRGHGKSKGRLPDLDSYDFKHLSREVLEVLDHQNISKAHFVGISLGSVVINTINLLSPQHVQSMVLGGAITRFNLRSRLLIHLGDAFKKVLPYMWLYKLFAGILMPRKNHAHSRRLFTKEATEMGQKEFIRWFQITKKVEPLHQEVSLSAASRPKLYLMGSEDYMFLPLVKEDTDESKNETLSTIEGSGHVCNMDKPKEFNKKALAFFQLHAEREEVSDGASLSGR</sequence>
<feature type="domain" description="AB hydrolase-1" evidence="1">
    <location>
        <begin position="15"/>
        <end position="115"/>
    </location>
</feature>
<dbReference type="RefSeq" id="WP_110520001.1">
    <property type="nucleotide sequence ID" value="NZ_PDOF01000002.1"/>
</dbReference>
<dbReference type="OrthoDB" id="9776853at2"/>
<dbReference type="InterPro" id="IPR050266">
    <property type="entry name" value="AB_hydrolase_sf"/>
</dbReference>
<evidence type="ECO:0000259" key="1">
    <source>
        <dbReference type="Pfam" id="PF00561"/>
    </source>
</evidence>
<reference evidence="2 3" key="1">
    <citation type="submission" date="2017-10" db="EMBL/GenBank/DDBJ databases">
        <title>Bacillus sp. nov., a halophilic bacterium isolated from a Yangshapao Lake.</title>
        <authorList>
            <person name="Wang H."/>
        </authorList>
    </citation>
    <scope>NUCLEOTIDE SEQUENCE [LARGE SCALE GENOMIC DNA]</scope>
    <source>
        <strain evidence="2 3">YSP-3</strain>
    </source>
</reference>
<evidence type="ECO:0000313" key="3">
    <source>
        <dbReference type="Proteomes" id="UP000248066"/>
    </source>
</evidence>
<dbReference type="Gene3D" id="3.40.50.1820">
    <property type="entry name" value="alpha/beta hydrolase"/>
    <property type="match status" value="1"/>
</dbReference>
<dbReference type="PANTHER" id="PTHR43798:SF33">
    <property type="entry name" value="HYDROLASE, PUTATIVE (AFU_ORTHOLOGUE AFUA_2G14860)-RELATED"/>
    <property type="match status" value="1"/>
</dbReference>
<dbReference type="InterPro" id="IPR029058">
    <property type="entry name" value="AB_hydrolase_fold"/>
</dbReference>
<gene>
    <name evidence="2" type="ORF">CR205_11660</name>
</gene>
<evidence type="ECO:0000313" key="2">
    <source>
        <dbReference type="EMBL" id="PYZ96375.1"/>
    </source>
</evidence>
<dbReference type="GO" id="GO:0016020">
    <property type="term" value="C:membrane"/>
    <property type="evidence" value="ECO:0007669"/>
    <property type="project" value="TreeGrafter"/>
</dbReference>
<dbReference type="SUPFAM" id="SSF53474">
    <property type="entry name" value="alpha/beta-Hydrolases"/>
    <property type="match status" value="1"/>
</dbReference>
<comment type="caution">
    <text evidence="2">The sequence shown here is derived from an EMBL/GenBank/DDBJ whole genome shotgun (WGS) entry which is preliminary data.</text>
</comment>
<dbReference type="PANTHER" id="PTHR43798">
    <property type="entry name" value="MONOACYLGLYCEROL LIPASE"/>
    <property type="match status" value="1"/>
</dbReference>
<accession>A0A2W0HG60</accession>
<name>A0A2W0HG60_9BACI</name>
<protein>
    <submittedName>
        <fullName evidence="2">2-succinyl-6-hydroxy-2, 4-cyclohexadiene-1-carboxylate synthase</fullName>
    </submittedName>
</protein>
<dbReference type="AlphaFoldDB" id="A0A2W0HG60"/>